<keyword evidence="5" id="KW-0472">Membrane</keyword>
<evidence type="ECO:0000256" key="3">
    <source>
        <dbReference type="ARBA" id="ARBA00022475"/>
    </source>
</evidence>
<proteinExistence type="inferred from homology"/>
<keyword evidence="8" id="KW-1185">Reference proteome</keyword>
<accession>A0A8S9YLD8</accession>
<dbReference type="Pfam" id="PF09790">
    <property type="entry name" value="Hyccin"/>
    <property type="match status" value="1"/>
</dbReference>
<evidence type="ECO:0000313" key="7">
    <source>
        <dbReference type="EMBL" id="KAF7255669.1"/>
    </source>
</evidence>
<organism evidence="7 8">
    <name type="scientific">Paragonimus skrjabini miyazakii</name>
    <dbReference type="NCBI Taxonomy" id="59628"/>
    <lineage>
        <taxon>Eukaryota</taxon>
        <taxon>Metazoa</taxon>
        <taxon>Spiralia</taxon>
        <taxon>Lophotrochozoa</taxon>
        <taxon>Platyhelminthes</taxon>
        <taxon>Trematoda</taxon>
        <taxon>Digenea</taxon>
        <taxon>Plagiorchiida</taxon>
        <taxon>Troglotremata</taxon>
        <taxon>Troglotrematidae</taxon>
        <taxon>Paragonimus</taxon>
    </lineage>
</organism>
<keyword evidence="4" id="KW-0963">Cytoplasm</keyword>
<dbReference type="OrthoDB" id="18937at2759"/>
<evidence type="ECO:0000256" key="6">
    <source>
        <dbReference type="ARBA" id="ARBA00034482"/>
    </source>
</evidence>
<dbReference type="Proteomes" id="UP000822476">
    <property type="component" value="Unassembled WGS sequence"/>
</dbReference>
<evidence type="ECO:0000313" key="8">
    <source>
        <dbReference type="Proteomes" id="UP000822476"/>
    </source>
</evidence>
<evidence type="ECO:0000256" key="1">
    <source>
        <dbReference type="ARBA" id="ARBA00004236"/>
    </source>
</evidence>
<gene>
    <name evidence="7" type="ORF">EG68_07766</name>
</gene>
<dbReference type="InterPro" id="IPR018619">
    <property type="entry name" value="Hyccin"/>
</dbReference>
<dbReference type="EMBL" id="JTDE01003768">
    <property type="protein sequence ID" value="KAF7255669.1"/>
    <property type="molecule type" value="Genomic_DNA"/>
</dbReference>
<evidence type="ECO:0000256" key="5">
    <source>
        <dbReference type="ARBA" id="ARBA00023136"/>
    </source>
</evidence>
<protein>
    <submittedName>
        <fullName evidence="7">Uncharacterized protein</fullName>
    </submittedName>
</protein>
<reference evidence="7" key="1">
    <citation type="submission" date="2019-07" db="EMBL/GenBank/DDBJ databases">
        <title>Annotation for the trematode Paragonimus miyazaki's.</title>
        <authorList>
            <person name="Choi Y.-J."/>
        </authorList>
    </citation>
    <scope>NUCLEOTIDE SEQUENCE</scope>
    <source>
        <strain evidence="7">Japan</strain>
    </source>
</reference>
<name>A0A8S9YLD8_9TREM</name>
<evidence type="ECO:0000256" key="2">
    <source>
        <dbReference type="ARBA" id="ARBA00004514"/>
    </source>
</evidence>
<dbReference type="GO" id="GO:0005886">
    <property type="term" value="C:plasma membrane"/>
    <property type="evidence" value="ECO:0007669"/>
    <property type="project" value="UniProtKB-SubCell"/>
</dbReference>
<comment type="similarity">
    <text evidence="6">Belongs to the Hyccin family.</text>
</comment>
<comment type="subcellular location">
    <subcellularLocation>
        <location evidence="1">Cell membrane</location>
    </subcellularLocation>
    <subcellularLocation>
        <location evidence="2">Cytoplasm</location>
        <location evidence="2">Cytosol</location>
    </subcellularLocation>
</comment>
<keyword evidence="3" id="KW-1003">Cell membrane</keyword>
<evidence type="ECO:0000256" key="4">
    <source>
        <dbReference type="ARBA" id="ARBA00022490"/>
    </source>
</evidence>
<dbReference type="AlphaFoldDB" id="A0A8S9YLD8"/>
<sequence>MHMKVPQPIQLWFNKFNTRKMVSLDRNTGPPEAGELSNFLLTKRSNPLLLIGLNNLIMETVSSYPPPDGAPEVMIKLCNQFSMFYRQPIEEPMRMIRQPLDSSNRMYMLACLLHQVRENVTHISTRVHSPLCRLAVLLDPRKVSDQQLWHLSTLDTLTDMPAVQFQSDCSSETRPIQIGVSNQVQKIGTALFSQVEGMSISFNSDSSEGDIHKTNPQIERHSVTKSSKSLRKFRRRTSAMLHNLKPKSLHRDAHFSECPRIQHITQSFLLELSLCLQWTISMRLTRESEVALEALEARANLELWTNSLLVINAVQNLCNVPVSSTEPSVNRHTYGSFASNTFGSTDPRRSSSMDTELNAQQLSLVGAYCGLWSGLIDKGGTTDNVLSVGSSVPVDQSSELVRLARKKFMRSIVTNANFHSTKPPDDITVSSDGNRTVVSAKPLVAAREECRSRVSDRWNEVTGNSTAEISGPAPSWCTPREWLKKVIGQRRRQSSN</sequence>
<dbReference type="GO" id="GO:0005829">
    <property type="term" value="C:cytosol"/>
    <property type="evidence" value="ECO:0007669"/>
    <property type="project" value="UniProtKB-SubCell"/>
</dbReference>
<comment type="caution">
    <text evidence="7">The sequence shown here is derived from an EMBL/GenBank/DDBJ whole genome shotgun (WGS) entry which is preliminary data.</text>
</comment>